<feature type="transmembrane region" description="Helical" evidence="10">
    <location>
        <begin position="21"/>
        <end position="38"/>
    </location>
</feature>
<feature type="active site" description="Charge relay system" evidence="6 7">
    <location>
        <position position="255"/>
    </location>
</feature>
<protein>
    <submittedName>
        <fullName evidence="14">Subtilisin-like serine protease</fullName>
        <ecNumber evidence="14">3.4.21.96</ecNumber>
    </submittedName>
</protein>
<dbReference type="PANTHER" id="PTHR43806:SF11">
    <property type="entry name" value="CEREVISIN-RELATED"/>
    <property type="match status" value="1"/>
</dbReference>
<comment type="caution">
    <text evidence="14">The sequence shown here is derived from an EMBL/GenBank/DDBJ whole genome shotgun (WGS) entry which is preliminary data.</text>
</comment>
<sequence>MKQKWSQIENKQRFSIKKLSVGVASVSIGFFITGIPMVQADTSGEGLESTVAVATDMDSKQDSVAEKKEDGPLSDEPVKTDQVDEPVAEEGVVEEVVDTEAGEESGLLTDQAATEIKTTAGKTTDESKEKEDISGKEASAPQTSPQESPVEPEEVTRGRYILQFSDENRNLVLDKLKKIDGVKIVHEYKEVLTGASVEVGKESLSDVKAITELTSLEESRRIRPTLHTAKQLVGALKASSKYQTDGRGMVIAVIDSGLDIKHKDMRLDEGVVPKIKEITPSTTGTYTLKVPHGYNYVSGNDNLYDDTHEPHGMHIAGTLAGNATDEEVASKQGIDGIAPNAQLLVYKIFSNDPKNYKAETEDAAYAAIEDAIKHGADVISLSVGYYDSGLPGNAYYTIAKRAAEKGIIITAAIGNAGASSSDTSFDLHTNNALGAVDTATTVGVAATPAVIGVGSARNTHLVQREFMLNGQSFGYYPIGYTTLTEGKYEFVDAGNGRWEEVQGLDLAGKVAVIKKDKFDLKDAVRNLKFKDVAGLVVINTDQGWNKDYYKTHQLLVDDKTLLSYSSIWGISLSGEDGRRLLEVANQSQGNTGLVLKPTIGMKKLIEVPTVSGFSSWGPTVNLELKPEIVAPGEDVYATLNDNRYGSMSGTSMASPIVAGASALLLPRIRQMTPPEGMTRMDLLRIILMNTATPLVDVLDSSGHALENSPRQQGAGLLQIDRAFETDVILHHRLKGGVELKEIGRETEFEVTLENLGNQQRSFAISAGKVLTSQDVPVDRVGRSGKVVKEIHATEIKGSSLHLSEQSIQLGPKEKKTIRLKLDAGEAKDQFAEGYIYFKSLTEGQSDISIPYFGFVGDWSKERIVDAPAWETSSKLKLTSVLSSYKHNKSGRYIELGREKIQDNQSPLNPENIAIQNQHSDSQIGNAFVRFALLRDITNYDLDIVKEATEDAPVLRRIDTGTMLSRVRYVDYFESLSEYSKLRTPIELHRWDGKVYDASKDENIPAPEGQYFFRLRVKNKENGTYQYTYLPVKIDNQKPEIVAIDTNRLTSHRELVVTAKDNNKVWEVRANLNGEDLLVEKVVDDAGQLHYHLKEVELPLDAKNHLRVEVMDIAGNVVAVEKDLVAPVIQFKNLEDLMAIRSKKTVEIKANVSAQVSDVQANLDAQAVNYSLENGQLSLQIPEQSDGRHSFELILKDKDGKLIYTKTLNYLVDNEKPTIALDIEEDEEVIQIGKNGRFTLKGKVSDNVSLPKNIKLYYSNLDIGKGELKFIDVKEDGSFEQDFFKSDFPRAIILTAVDEKGNKLKDLRINTSPESLDEEEETEVPITVNNWLIDPIRFNKESLGRELDSGLVDFKKQEDGTYLFTFEIEAETEQAHSVRINGGEKRYFEDGKLNYPVTLIEEGNVVDISVYNEADELTYTKKYQMLVDTENPVLQLENEVLPLERQVVDSEEDEDEENQYAGVLLADADGHLTLTGSAKDNGIYWSLKINEDFVARGGFWRQYGNNEKAFRYELHSLKDGDTVKLDLSDSFGNALVKKYKVRLNDKEVSEQVPEKDLHVEQSDKDQAPSIPILKSEAHVPMPKEENSFAPQTESTEIALLTGDTREDGVEHLVRLTKHEEALGISDERIEVSIPHREFFERSGRGETGALAADTSGKLPQTGDSLGSVFISALLGLFGGAMTLGNLKRKE</sequence>
<dbReference type="CDD" id="cd04819">
    <property type="entry name" value="PA_2"/>
    <property type="match status" value="1"/>
</dbReference>
<dbReference type="InterPro" id="IPR023828">
    <property type="entry name" value="Peptidase_S8_Ser-AS"/>
</dbReference>
<evidence type="ECO:0000313" key="15">
    <source>
        <dbReference type="Proteomes" id="UP000074664"/>
    </source>
</evidence>
<comment type="similarity">
    <text evidence="1 7 8">Belongs to the peptidase S8 family.</text>
</comment>
<evidence type="ECO:0000259" key="12">
    <source>
        <dbReference type="Pfam" id="PF04650"/>
    </source>
</evidence>
<accession>A0AAN2RJ42</accession>
<organism evidence="14 15">
    <name type="scientific">Streptococcus suis</name>
    <dbReference type="NCBI Taxonomy" id="1307"/>
    <lineage>
        <taxon>Bacteria</taxon>
        <taxon>Bacillati</taxon>
        <taxon>Bacillota</taxon>
        <taxon>Bacilli</taxon>
        <taxon>Lactobacillales</taxon>
        <taxon>Streptococcaceae</taxon>
        <taxon>Streptococcus</taxon>
    </lineage>
</organism>
<dbReference type="InterPro" id="IPR010435">
    <property type="entry name" value="C5a/SBT2-like_Fn3"/>
</dbReference>
<feature type="compositionally biased region" description="Basic and acidic residues" evidence="9">
    <location>
        <begin position="1549"/>
        <end position="1565"/>
    </location>
</feature>
<dbReference type="Pfam" id="PF00082">
    <property type="entry name" value="Peptidase_S8"/>
    <property type="match status" value="1"/>
</dbReference>
<evidence type="ECO:0000256" key="7">
    <source>
        <dbReference type="PROSITE-ProRule" id="PRU01240"/>
    </source>
</evidence>
<dbReference type="CDD" id="cd07475">
    <property type="entry name" value="Peptidases_S8_C5a_Peptidase"/>
    <property type="match status" value="1"/>
</dbReference>
<dbReference type="Pfam" id="PF04650">
    <property type="entry name" value="YSIRK_signal"/>
    <property type="match status" value="1"/>
</dbReference>
<evidence type="ECO:0000256" key="8">
    <source>
        <dbReference type="RuleBase" id="RU003355"/>
    </source>
</evidence>
<feature type="active site" description="Charge relay system" evidence="6 7">
    <location>
        <position position="311"/>
    </location>
</feature>
<dbReference type="PROSITE" id="PS00138">
    <property type="entry name" value="SUBTILASE_SER"/>
    <property type="match status" value="1"/>
</dbReference>
<dbReference type="InterPro" id="IPR022398">
    <property type="entry name" value="Peptidase_S8_His-AS"/>
</dbReference>
<dbReference type="Gene3D" id="3.50.30.30">
    <property type="match status" value="1"/>
</dbReference>
<dbReference type="PROSITE" id="PS00136">
    <property type="entry name" value="SUBTILASE_ASP"/>
    <property type="match status" value="1"/>
</dbReference>
<feature type="domain" description="C5a peptidase/Subtilisin-like protease SBT2-like Fn3-like" evidence="13">
    <location>
        <begin position="737"/>
        <end position="851"/>
    </location>
</feature>
<dbReference type="Proteomes" id="UP000074664">
    <property type="component" value="Unassembled WGS sequence"/>
</dbReference>
<dbReference type="NCBIfam" id="TIGR01168">
    <property type="entry name" value="YSIRK_signal"/>
    <property type="match status" value="1"/>
</dbReference>
<dbReference type="InterPro" id="IPR036852">
    <property type="entry name" value="Peptidase_S8/S53_dom_sf"/>
</dbReference>
<keyword evidence="5 7" id="KW-0720">Serine protease</keyword>
<dbReference type="GO" id="GO:0016020">
    <property type="term" value="C:membrane"/>
    <property type="evidence" value="ECO:0007669"/>
    <property type="project" value="InterPro"/>
</dbReference>
<dbReference type="SUPFAM" id="SSF52743">
    <property type="entry name" value="Subtilisin-like"/>
    <property type="match status" value="1"/>
</dbReference>
<dbReference type="GO" id="GO:0004252">
    <property type="term" value="F:serine-type endopeptidase activity"/>
    <property type="evidence" value="ECO:0007669"/>
    <property type="project" value="UniProtKB-UniRule"/>
</dbReference>
<dbReference type="PANTHER" id="PTHR43806">
    <property type="entry name" value="PEPTIDASE S8"/>
    <property type="match status" value="1"/>
</dbReference>
<dbReference type="Gene3D" id="3.40.50.200">
    <property type="entry name" value="Peptidase S8/S53 domain"/>
    <property type="match status" value="1"/>
</dbReference>
<name>A0AAN2RJ42_STRSU</name>
<gene>
    <name evidence="14" type="primary">prtP</name>
    <name evidence="14" type="ORF">ERS132392_02263</name>
</gene>
<evidence type="ECO:0000313" key="14">
    <source>
        <dbReference type="EMBL" id="CYU92115.1"/>
    </source>
</evidence>
<dbReference type="InterPro" id="IPR000209">
    <property type="entry name" value="Peptidase_S8/S53_dom"/>
</dbReference>
<feature type="domain" description="Peptidase S8/S53" evidence="11">
    <location>
        <begin position="246"/>
        <end position="714"/>
    </location>
</feature>
<feature type="active site" description="Charge relay system" evidence="6 7">
    <location>
        <position position="651"/>
    </location>
</feature>
<dbReference type="RefSeq" id="WP_044753515.1">
    <property type="nucleotide sequence ID" value="NZ_CEDH01000033.1"/>
</dbReference>
<keyword evidence="10" id="KW-0812">Transmembrane</keyword>
<evidence type="ECO:0000256" key="4">
    <source>
        <dbReference type="ARBA" id="ARBA00022801"/>
    </source>
</evidence>
<proteinExistence type="inferred from homology"/>
<keyword evidence="2 7" id="KW-0645">Protease</keyword>
<evidence type="ECO:0000256" key="2">
    <source>
        <dbReference type="ARBA" id="ARBA00022670"/>
    </source>
</evidence>
<evidence type="ECO:0000256" key="9">
    <source>
        <dbReference type="SAM" id="MobiDB-lite"/>
    </source>
</evidence>
<dbReference type="InterPro" id="IPR005877">
    <property type="entry name" value="YSIRK_signal_dom"/>
</dbReference>
<feature type="compositionally biased region" description="Basic and acidic residues" evidence="9">
    <location>
        <begin position="1574"/>
        <end position="1585"/>
    </location>
</feature>
<evidence type="ECO:0000259" key="13">
    <source>
        <dbReference type="Pfam" id="PF06280"/>
    </source>
</evidence>
<dbReference type="Pfam" id="PF06280">
    <property type="entry name" value="fn3_5"/>
    <property type="match status" value="1"/>
</dbReference>
<feature type="transmembrane region" description="Helical" evidence="10">
    <location>
        <begin position="1664"/>
        <end position="1685"/>
    </location>
</feature>
<dbReference type="InterPro" id="IPR015500">
    <property type="entry name" value="Peptidase_S8_subtilisin-rel"/>
</dbReference>
<dbReference type="Gene3D" id="2.60.40.1710">
    <property type="entry name" value="Subtilisin-like superfamily"/>
    <property type="match status" value="1"/>
</dbReference>
<dbReference type="GO" id="GO:0006508">
    <property type="term" value="P:proteolysis"/>
    <property type="evidence" value="ECO:0007669"/>
    <property type="project" value="UniProtKB-KW"/>
</dbReference>
<feature type="compositionally biased region" description="Acidic residues" evidence="9">
    <location>
        <begin position="83"/>
        <end position="103"/>
    </location>
</feature>
<evidence type="ECO:0000256" key="1">
    <source>
        <dbReference type="ARBA" id="ARBA00011073"/>
    </source>
</evidence>
<feature type="domain" description="YSIRK Gram-positive signal peptide" evidence="12">
    <location>
        <begin position="9"/>
        <end position="29"/>
    </location>
</feature>
<keyword evidence="10" id="KW-1133">Transmembrane helix</keyword>
<reference evidence="14 15" key="1">
    <citation type="submission" date="2016-02" db="EMBL/GenBank/DDBJ databases">
        <authorList>
            <consortium name="Pathogen Informatics"/>
        </authorList>
    </citation>
    <scope>NUCLEOTIDE SEQUENCE [LARGE SCALE GENOMIC DNA]</scope>
    <source>
        <strain evidence="14 15">LSS30</strain>
    </source>
</reference>
<dbReference type="InterPro" id="IPR034216">
    <property type="entry name" value="C5a_Peptidase"/>
</dbReference>
<dbReference type="PROSITE" id="PS00137">
    <property type="entry name" value="SUBTILASE_HIS"/>
    <property type="match status" value="1"/>
</dbReference>
<dbReference type="InterPro" id="IPR050131">
    <property type="entry name" value="Peptidase_S8_subtilisin-like"/>
</dbReference>
<dbReference type="EC" id="3.4.21.96" evidence="14"/>
<feature type="region of interest" description="Disordered" evidence="9">
    <location>
        <begin position="55"/>
        <end position="155"/>
    </location>
</feature>
<dbReference type="PRINTS" id="PR00723">
    <property type="entry name" value="SUBTILISIN"/>
</dbReference>
<keyword evidence="10" id="KW-0472">Membrane</keyword>
<keyword evidence="3" id="KW-0732">Signal</keyword>
<evidence type="ECO:0000259" key="11">
    <source>
        <dbReference type="Pfam" id="PF00082"/>
    </source>
</evidence>
<dbReference type="EMBL" id="FIGH01000017">
    <property type="protein sequence ID" value="CYU92115.1"/>
    <property type="molecule type" value="Genomic_DNA"/>
</dbReference>
<feature type="compositionally biased region" description="Basic and acidic residues" evidence="9">
    <location>
        <begin position="57"/>
        <end position="82"/>
    </location>
</feature>
<feature type="region of interest" description="Disordered" evidence="9">
    <location>
        <begin position="1549"/>
        <end position="1590"/>
    </location>
</feature>
<dbReference type="InterPro" id="IPR023827">
    <property type="entry name" value="Peptidase_S8_Asp-AS"/>
</dbReference>
<evidence type="ECO:0000256" key="6">
    <source>
        <dbReference type="PIRSR" id="PIRSR615500-1"/>
    </source>
</evidence>
<feature type="compositionally biased region" description="Basic and acidic residues" evidence="9">
    <location>
        <begin position="123"/>
        <end position="135"/>
    </location>
</feature>
<evidence type="ECO:0000256" key="3">
    <source>
        <dbReference type="ARBA" id="ARBA00022729"/>
    </source>
</evidence>
<evidence type="ECO:0000256" key="10">
    <source>
        <dbReference type="SAM" id="Phobius"/>
    </source>
</evidence>
<dbReference type="PROSITE" id="PS51892">
    <property type="entry name" value="SUBTILASE"/>
    <property type="match status" value="1"/>
</dbReference>
<evidence type="ECO:0000256" key="5">
    <source>
        <dbReference type="ARBA" id="ARBA00022825"/>
    </source>
</evidence>
<dbReference type="InterPro" id="IPR046450">
    <property type="entry name" value="PA_dom_sf"/>
</dbReference>
<keyword evidence="4 7" id="KW-0378">Hydrolase</keyword>
<dbReference type="SUPFAM" id="SSF52025">
    <property type="entry name" value="PA domain"/>
    <property type="match status" value="1"/>
</dbReference>